<organism evidence="2 3">
    <name type="scientific">Rhodosorus marinus</name>
    <dbReference type="NCBI Taxonomy" id="101924"/>
    <lineage>
        <taxon>Eukaryota</taxon>
        <taxon>Rhodophyta</taxon>
        <taxon>Stylonematophyceae</taxon>
        <taxon>Stylonematales</taxon>
        <taxon>Stylonemataceae</taxon>
        <taxon>Rhodosorus</taxon>
    </lineage>
</organism>
<feature type="compositionally biased region" description="Basic residues" evidence="1">
    <location>
        <begin position="491"/>
        <end position="508"/>
    </location>
</feature>
<dbReference type="AlphaFoldDB" id="A0AAV8USV1"/>
<gene>
    <name evidence="2" type="ORF">NDN08_004787</name>
</gene>
<dbReference type="Proteomes" id="UP001157974">
    <property type="component" value="Unassembled WGS sequence"/>
</dbReference>
<dbReference type="SUPFAM" id="SSF50814">
    <property type="entry name" value="Lipocalins"/>
    <property type="match status" value="1"/>
</dbReference>
<evidence type="ECO:0000256" key="1">
    <source>
        <dbReference type="SAM" id="MobiDB-lite"/>
    </source>
</evidence>
<proteinExistence type="predicted"/>
<sequence length="625" mass="70978">MASCFCEVTLLGRVGFRNRRSSCKSRKERTYGLLPVFNSTGKGDDVEDDDFWSRMDDSDDVDDDDVLRRLEEHRRSFGFKDFVRPPKDDSELLDEDVEDEVEDLRRMGFVPMLWEENFSEEELLYMRTPDLPFDPINRRPYPKVEDPPPLSVDDVHVVPIDRVDLSKIRPLKWSDLEKSPQQKMEAAAKELAELDSRETIEWTGLDEKPNRDDVAEWREAEEKRGGRAGTRKQIFPFNTNLDEGEEDGSNEASVVVDPIVQGEVLPSKLQGLWMGQVLEFDMLGARTGRSWYSEHCFETEAEIWDSLSLKPHALSSSMVKDLPAIHIVTTESLAGREDDVKVQSFRDKMEALIQLPRSTVVFADGSYSAGSFRKTESESFFCEFLFNEHEFTVRLNVSSSSGEKGFNSVLVSVQRTSNTTLATDVVESSTLGIEQLLGSWSGEAISCVPAAIHRSTTRIKSRGVWHKEKFPEELVSNAIASVKTVDPSVKQSKKRKKSNSANVKRAKKRDRERISKCDLIESIRLGSFESVLAGKVGEDGRSIEFPLLENGLGGRRVVFLPGNLIIDVPMNLLRREPWFIVTTYMPLDNPNTRIRIFRSYNSDGEFVGSARSQETREEDHDPLPE</sequence>
<reference evidence="2 3" key="1">
    <citation type="journal article" date="2023" name="Nat. Commun.">
        <title>Origin of minicircular mitochondrial genomes in red algae.</title>
        <authorList>
            <person name="Lee Y."/>
            <person name="Cho C.H."/>
            <person name="Lee Y.M."/>
            <person name="Park S.I."/>
            <person name="Yang J.H."/>
            <person name="West J.A."/>
            <person name="Bhattacharya D."/>
            <person name="Yoon H.S."/>
        </authorList>
    </citation>
    <scope>NUCLEOTIDE SEQUENCE [LARGE SCALE GENOMIC DNA]</scope>
    <source>
        <strain evidence="2 3">CCMP1338</strain>
        <tissue evidence="2">Whole cell</tissue>
    </source>
</reference>
<evidence type="ECO:0000313" key="3">
    <source>
        <dbReference type="Proteomes" id="UP001157974"/>
    </source>
</evidence>
<evidence type="ECO:0000313" key="2">
    <source>
        <dbReference type="EMBL" id="KAJ8903686.1"/>
    </source>
</evidence>
<dbReference type="EMBL" id="JAMWBK010000007">
    <property type="protein sequence ID" value="KAJ8903686.1"/>
    <property type="molecule type" value="Genomic_DNA"/>
</dbReference>
<protein>
    <submittedName>
        <fullName evidence="2">Uncharacterized protein</fullName>
    </submittedName>
</protein>
<name>A0AAV8USV1_9RHOD</name>
<keyword evidence="3" id="KW-1185">Reference proteome</keyword>
<feature type="region of interest" description="Disordered" evidence="1">
    <location>
        <begin position="486"/>
        <end position="509"/>
    </location>
</feature>
<comment type="caution">
    <text evidence="2">The sequence shown here is derived from an EMBL/GenBank/DDBJ whole genome shotgun (WGS) entry which is preliminary data.</text>
</comment>
<dbReference type="InterPro" id="IPR012674">
    <property type="entry name" value="Calycin"/>
</dbReference>
<dbReference type="Gene3D" id="2.40.128.20">
    <property type="match status" value="1"/>
</dbReference>
<accession>A0AAV8USV1</accession>